<dbReference type="Proteomes" id="UP000281691">
    <property type="component" value="Unassembled WGS sequence"/>
</dbReference>
<dbReference type="RefSeq" id="WP_124211397.1">
    <property type="nucleotide sequence ID" value="NZ_CP016615.1"/>
</dbReference>
<sequence length="115" mass="13741">MIDYSDIYDITLSNYKESYQDLVDKYCSFTIQTGMPLCSEGYMEYLLSIVNEIVKYIRGNKLKCGVYNKSHYISSKVYLYFSEMVMKLSDILFDYKLDYKIEIYDQFILVRNINN</sequence>
<dbReference type="EMBL" id="RKQP01000003">
    <property type="protein sequence ID" value="RPE83543.1"/>
    <property type="molecule type" value="Genomic_DNA"/>
</dbReference>
<gene>
    <name evidence="1" type="ORF">EDC46_1236</name>
</gene>
<reference evidence="1 2" key="1">
    <citation type="submission" date="2018-11" db="EMBL/GenBank/DDBJ databases">
        <title>Genomic Encyclopedia of Type Strains, Phase IV (KMG-IV): sequencing the most valuable type-strain genomes for metagenomic binning, comparative biology and taxonomic classification.</title>
        <authorList>
            <person name="Goeker M."/>
        </authorList>
    </citation>
    <scope>NUCLEOTIDE SEQUENCE [LARGE SCALE GENOMIC DNA]</scope>
    <source>
        <strain evidence="1 2">DSM 27238</strain>
    </source>
</reference>
<comment type="caution">
    <text evidence="1">The sequence shown here is derived from an EMBL/GenBank/DDBJ whole genome shotgun (WGS) entry which is preliminary data.</text>
</comment>
<proteinExistence type="predicted"/>
<protein>
    <submittedName>
        <fullName evidence="1">Uncharacterized protein</fullName>
    </submittedName>
</protein>
<dbReference type="AlphaFoldDB" id="A0A3N4VPP3"/>
<organism evidence="1 2">
    <name type="scientific">Vespertiliibacter pulmonis</name>
    <dbReference type="NCBI Taxonomy" id="1443036"/>
    <lineage>
        <taxon>Bacteria</taxon>
        <taxon>Pseudomonadati</taxon>
        <taxon>Pseudomonadota</taxon>
        <taxon>Gammaproteobacteria</taxon>
        <taxon>Pasteurellales</taxon>
        <taxon>Pasteurellaceae</taxon>
        <taxon>Vespertiliibacter</taxon>
    </lineage>
</organism>
<name>A0A3N4VPP3_9PAST</name>
<evidence type="ECO:0000313" key="2">
    <source>
        <dbReference type="Proteomes" id="UP000281691"/>
    </source>
</evidence>
<evidence type="ECO:0000313" key="1">
    <source>
        <dbReference type="EMBL" id="RPE83543.1"/>
    </source>
</evidence>
<keyword evidence="2" id="KW-1185">Reference proteome</keyword>
<accession>A0A3N4VPP3</accession>